<evidence type="ECO:0000313" key="2">
    <source>
        <dbReference type="EMBL" id="CAF5175489.1"/>
    </source>
</evidence>
<dbReference type="InterPro" id="IPR053041">
    <property type="entry name" value="Transglut-like_Superfamily_Mod"/>
</dbReference>
<dbReference type="PANTHER" id="PTHR47020:SF1">
    <property type="entry name" value="HILLARIN"/>
    <property type="match status" value="1"/>
</dbReference>
<name>A0A8S3H2P8_9BILA</name>
<evidence type="ECO:0000313" key="3">
    <source>
        <dbReference type="Proteomes" id="UP000676336"/>
    </source>
</evidence>
<feature type="non-terminal residue" evidence="2">
    <location>
        <position position="1"/>
    </location>
</feature>
<feature type="coiled-coil region" evidence="1">
    <location>
        <begin position="41"/>
        <end position="144"/>
    </location>
</feature>
<dbReference type="PANTHER" id="PTHR47020">
    <property type="entry name" value="HILLARIN"/>
    <property type="match status" value="1"/>
</dbReference>
<organism evidence="2 3">
    <name type="scientific">Rotaria magnacalcarata</name>
    <dbReference type="NCBI Taxonomy" id="392030"/>
    <lineage>
        <taxon>Eukaryota</taxon>
        <taxon>Metazoa</taxon>
        <taxon>Spiralia</taxon>
        <taxon>Gnathifera</taxon>
        <taxon>Rotifera</taxon>
        <taxon>Eurotatoria</taxon>
        <taxon>Bdelloidea</taxon>
        <taxon>Philodinida</taxon>
        <taxon>Philodinidae</taxon>
        <taxon>Rotaria</taxon>
    </lineage>
</organism>
<proteinExistence type="predicted"/>
<dbReference type="EMBL" id="CAJOBI010315089">
    <property type="protein sequence ID" value="CAF5175489.1"/>
    <property type="molecule type" value="Genomic_DNA"/>
</dbReference>
<gene>
    <name evidence="2" type="ORF">SMN809_LOCUS67293</name>
</gene>
<dbReference type="Proteomes" id="UP000676336">
    <property type="component" value="Unassembled WGS sequence"/>
</dbReference>
<protein>
    <submittedName>
        <fullName evidence="2">Uncharacterized protein</fullName>
    </submittedName>
</protein>
<evidence type="ECO:0000256" key="1">
    <source>
        <dbReference type="SAM" id="Coils"/>
    </source>
</evidence>
<dbReference type="AlphaFoldDB" id="A0A8S3H2P8"/>
<comment type="caution">
    <text evidence="2">The sequence shown here is derived from an EMBL/GenBank/DDBJ whole genome shotgun (WGS) entry which is preliminary data.</text>
</comment>
<feature type="non-terminal residue" evidence="2">
    <location>
        <position position="245"/>
    </location>
</feature>
<accession>A0A8S3H2P8</accession>
<sequence length="245" mass="28995">GTHLDSQSVSIAHAMKAQQMFEQGREKISSTHNFPALPPDILHAREEVRRAQKSLEEKQREEEDKLFVKFRVDRELEEKKIEREVIDEWEKKLQVLTAKYEDDLRRKKDKKTERELTLRFTKEKAELEQNMTLKRDKKREIVRKQLMEKEQETTHSLVSKFSKEMINLIQAKEREVLVENGVDDQLAASYSMIQLSQPPPPQPPCRHKRDLYEDPSIFEQVDQQAITVAESEQTSYTELIDQLTY</sequence>
<reference evidence="2" key="1">
    <citation type="submission" date="2021-02" db="EMBL/GenBank/DDBJ databases">
        <authorList>
            <person name="Nowell W R."/>
        </authorList>
    </citation>
    <scope>NUCLEOTIDE SEQUENCE</scope>
</reference>
<keyword evidence="1" id="KW-0175">Coiled coil</keyword>